<dbReference type="GO" id="GO:0005975">
    <property type="term" value="P:carbohydrate metabolic process"/>
    <property type="evidence" value="ECO:0007669"/>
    <property type="project" value="InterPro"/>
</dbReference>
<evidence type="ECO:0000259" key="2">
    <source>
        <dbReference type="Pfam" id="PF07944"/>
    </source>
</evidence>
<dbReference type="InterPro" id="IPR049046">
    <property type="entry name" value="Beta-AFase-like_GH127_middle"/>
</dbReference>
<accession>A0A5S5DTV9</accession>
<evidence type="ECO:0000313" key="7">
    <source>
        <dbReference type="Proteomes" id="UP000325105"/>
    </source>
</evidence>
<dbReference type="Pfam" id="PF20736">
    <property type="entry name" value="Glyco_hydro127M"/>
    <property type="match status" value="1"/>
</dbReference>
<feature type="domain" description="Glycoside hydrolase GH146 substrate-binding" evidence="4">
    <location>
        <begin position="654"/>
        <end position="783"/>
    </location>
</feature>
<dbReference type="EMBL" id="VNHX01000001">
    <property type="protein sequence ID" value="TYP98446.1"/>
    <property type="molecule type" value="Genomic_DNA"/>
</dbReference>
<evidence type="ECO:0000256" key="1">
    <source>
        <dbReference type="SAM" id="Coils"/>
    </source>
</evidence>
<dbReference type="AlphaFoldDB" id="A0A5S5DTV9"/>
<evidence type="ECO:0000259" key="5">
    <source>
        <dbReference type="Pfam" id="PF20736"/>
    </source>
</evidence>
<dbReference type="InterPro" id="IPR046544">
    <property type="entry name" value="GH146_SB_dom"/>
</dbReference>
<dbReference type="InterPro" id="IPR012878">
    <property type="entry name" value="Beta-AFase-like_GH127_cat"/>
</dbReference>
<sequence length="786" mass="89312">MSLKNILIYIVFVALCNNVLGQTMKGISYFDLKDVRLLPSIFKHAEQADLHYLLEMDPDRLLSPFLREAGLTPIKESYGNWENTGLDGHIGGHYISALSLMYAATGDARIKQRLDYMLTALQRCQEANGDGYIGGVPGGRAMWDEIRAGNIKAGTFSLNGKWVPLYNIHKTYAGLRDAYVLTGDERAKAMLIRMAEWADTLVKQLSDAQLQDMLRSEHGGLNEVFADVAAITQNPAYLQLARRFSHQAILESLIQQTDKLTGLHANTQIPKILGFKRIADLAEDTVWAEASRFFWNNVVRQRSISIGGNSVSEHFNPVDDFSKMIHSIEGPETCNTYNMLRLTKMLYQTDPQTDYMDYYERGLFNHILSTQHPEHGGLVYFTQIRPGHYRVYSRPHTSMWCCVGSGMENHAKYGEMIYAYRRDELFVNLFIPSRVNWSEQQVEVIQDNNFPSEASTKLTIEPKKPTSFTLHIRKPSWLAGTPVVRINGRIAELTNDGANYLSIYRRWKRGDVVEVGLPMDIRTEQLPDGSNYYSILYGPIVLGARIDTADLSGLRADDSRMGHVAKGRQIPLKDLPILVSDPNDIPKRIRAVPSKPLHFTLTGLQQKGAAIQLELEPFYQIHDARYILYWPQATEKQVQEMQNKMAEEEKERLALAAVTIDKVVCGEQQPESDHFIQEENSNAGTFEDTRWREASGWFRYTMRKLPHADQWLYVRYLAEDSSRQTEVRVNGIAIGVLPSTGEKQPPKTIRLRLPHQVREADRIEVQINGVPPATSHKILEIRTISG</sequence>
<feature type="domain" description="Non-reducing end beta-L-arabinofuranosidase-like GH127 catalytic" evidence="2">
    <location>
        <begin position="34"/>
        <end position="415"/>
    </location>
</feature>
<dbReference type="SUPFAM" id="SSF48208">
    <property type="entry name" value="Six-hairpin glycosidases"/>
    <property type="match status" value="1"/>
</dbReference>
<keyword evidence="1" id="KW-0175">Coiled coil</keyword>
<dbReference type="PANTHER" id="PTHR31151:SF0">
    <property type="entry name" value="PROLINE-TRNA LIGASE (DUF1680)"/>
    <property type="match status" value="1"/>
</dbReference>
<dbReference type="RefSeq" id="WP_211357432.1">
    <property type="nucleotide sequence ID" value="NZ_VNHX01000001.1"/>
</dbReference>
<comment type="caution">
    <text evidence="6">The sequence shown here is derived from an EMBL/GenBank/DDBJ whole genome shotgun (WGS) entry which is preliminary data.</text>
</comment>
<organism evidence="6 7">
    <name type="scientific">Sphingobacterium allocomposti</name>
    <dbReference type="NCBI Taxonomy" id="415956"/>
    <lineage>
        <taxon>Bacteria</taxon>
        <taxon>Pseudomonadati</taxon>
        <taxon>Bacteroidota</taxon>
        <taxon>Sphingobacteriia</taxon>
        <taxon>Sphingobacteriales</taxon>
        <taxon>Sphingobacteriaceae</taxon>
        <taxon>Sphingobacterium</taxon>
    </lineage>
</organism>
<evidence type="ECO:0000259" key="3">
    <source>
        <dbReference type="Pfam" id="PF16375"/>
    </source>
</evidence>
<reference evidence="6 7" key="1">
    <citation type="submission" date="2019-07" db="EMBL/GenBank/DDBJ databases">
        <title>Genomic Encyclopedia of Archaeal and Bacterial Type Strains, Phase II (KMG-II): from individual species to whole genera.</title>
        <authorList>
            <person name="Goeker M."/>
        </authorList>
    </citation>
    <scope>NUCLEOTIDE SEQUENCE [LARGE SCALE GENOMIC DNA]</scope>
    <source>
        <strain evidence="6 7">DSM 18850</strain>
    </source>
</reference>
<dbReference type="Pfam" id="PF20620">
    <property type="entry name" value="DUF6805"/>
    <property type="match status" value="1"/>
</dbReference>
<protein>
    <submittedName>
        <fullName evidence="6">Uncharacterized protein</fullName>
    </submittedName>
</protein>
<feature type="domain" description="DUF4986" evidence="3">
    <location>
        <begin position="548"/>
        <end position="630"/>
    </location>
</feature>
<gene>
    <name evidence="6" type="ORF">BC792_101100</name>
</gene>
<feature type="domain" description="Non-reducing end beta-L-arabinofuranosidase-like GH127 middle" evidence="5">
    <location>
        <begin position="425"/>
        <end position="519"/>
    </location>
</feature>
<name>A0A5S5DTV9_9SPHI</name>
<dbReference type="Pfam" id="PF07944">
    <property type="entry name" value="Beta-AFase-like_GH127_cat"/>
    <property type="match status" value="1"/>
</dbReference>
<dbReference type="InterPro" id="IPR008928">
    <property type="entry name" value="6-hairpin_glycosidase_sf"/>
</dbReference>
<dbReference type="Proteomes" id="UP000325105">
    <property type="component" value="Unassembled WGS sequence"/>
</dbReference>
<dbReference type="PANTHER" id="PTHR31151">
    <property type="entry name" value="PROLINE-TRNA LIGASE (DUF1680)"/>
    <property type="match status" value="1"/>
</dbReference>
<keyword evidence="7" id="KW-1185">Reference proteome</keyword>
<proteinExistence type="predicted"/>
<dbReference type="InterPro" id="IPR032275">
    <property type="entry name" value="DUF4986"/>
</dbReference>
<evidence type="ECO:0000313" key="6">
    <source>
        <dbReference type="EMBL" id="TYP98446.1"/>
    </source>
</evidence>
<feature type="coiled-coil region" evidence="1">
    <location>
        <begin position="631"/>
        <end position="658"/>
    </location>
</feature>
<evidence type="ECO:0000259" key="4">
    <source>
        <dbReference type="Pfam" id="PF20620"/>
    </source>
</evidence>
<dbReference type="Pfam" id="PF16375">
    <property type="entry name" value="DUF4986"/>
    <property type="match status" value="1"/>
</dbReference>